<proteinExistence type="predicted"/>
<accession>A0A0E9WXK1</accession>
<sequence>MLLEIYYLEPRAHFTWCYSLDINHSILHYFEYELLHICFIYSYLFIS</sequence>
<evidence type="ECO:0000313" key="1">
    <source>
        <dbReference type="EMBL" id="JAH94295.1"/>
    </source>
</evidence>
<protein>
    <submittedName>
        <fullName evidence="1">Uncharacterized protein</fullName>
    </submittedName>
</protein>
<reference evidence="1" key="1">
    <citation type="submission" date="2014-11" db="EMBL/GenBank/DDBJ databases">
        <authorList>
            <person name="Amaro Gonzalez C."/>
        </authorList>
    </citation>
    <scope>NUCLEOTIDE SEQUENCE</scope>
</reference>
<dbReference type="EMBL" id="GBXM01014282">
    <property type="protein sequence ID" value="JAH94295.1"/>
    <property type="molecule type" value="Transcribed_RNA"/>
</dbReference>
<name>A0A0E9WXK1_ANGAN</name>
<dbReference type="AlphaFoldDB" id="A0A0E9WXK1"/>
<reference evidence="1" key="2">
    <citation type="journal article" date="2015" name="Fish Shellfish Immunol.">
        <title>Early steps in the European eel (Anguilla anguilla)-Vibrio vulnificus interaction in the gills: Role of the RtxA13 toxin.</title>
        <authorList>
            <person name="Callol A."/>
            <person name="Pajuelo D."/>
            <person name="Ebbesson L."/>
            <person name="Teles M."/>
            <person name="MacKenzie S."/>
            <person name="Amaro C."/>
        </authorList>
    </citation>
    <scope>NUCLEOTIDE SEQUENCE</scope>
</reference>
<organism evidence="1">
    <name type="scientific">Anguilla anguilla</name>
    <name type="common">European freshwater eel</name>
    <name type="synonym">Muraena anguilla</name>
    <dbReference type="NCBI Taxonomy" id="7936"/>
    <lineage>
        <taxon>Eukaryota</taxon>
        <taxon>Metazoa</taxon>
        <taxon>Chordata</taxon>
        <taxon>Craniata</taxon>
        <taxon>Vertebrata</taxon>
        <taxon>Euteleostomi</taxon>
        <taxon>Actinopterygii</taxon>
        <taxon>Neopterygii</taxon>
        <taxon>Teleostei</taxon>
        <taxon>Anguilliformes</taxon>
        <taxon>Anguillidae</taxon>
        <taxon>Anguilla</taxon>
    </lineage>
</organism>